<evidence type="ECO:0000259" key="8">
    <source>
        <dbReference type="PROSITE" id="PS51198"/>
    </source>
</evidence>
<reference evidence="9 10" key="1">
    <citation type="submission" date="2020-07" db="EMBL/GenBank/DDBJ databases">
        <title>Sequencing the genomes of 1000 actinobacteria strains.</title>
        <authorList>
            <person name="Klenk H.-P."/>
        </authorList>
    </citation>
    <scope>NUCLEOTIDE SEQUENCE [LARGE SCALE GENOMIC DNA]</scope>
    <source>
        <strain evidence="9 10">DSM 40398</strain>
    </source>
</reference>
<dbReference type="RefSeq" id="WP_179844492.1">
    <property type="nucleotide sequence ID" value="NZ_JACCBA010000001.1"/>
</dbReference>
<evidence type="ECO:0000256" key="3">
    <source>
        <dbReference type="ARBA" id="ARBA00022801"/>
    </source>
</evidence>
<feature type="binding site" evidence="6">
    <location>
        <begin position="499"/>
        <end position="506"/>
    </location>
    <ligand>
        <name>ATP</name>
        <dbReference type="ChEBI" id="CHEBI:30616"/>
    </ligand>
</feature>
<dbReference type="Proteomes" id="UP000529783">
    <property type="component" value="Unassembled WGS sequence"/>
</dbReference>
<proteinExistence type="inferred from homology"/>
<dbReference type="PANTHER" id="PTHR43788">
    <property type="entry name" value="DNA2/NAM7 HELICASE FAMILY MEMBER"/>
    <property type="match status" value="1"/>
</dbReference>
<dbReference type="SMART" id="SM00382">
    <property type="entry name" value="AAA"/>
    <property type="match status" value="1"/>
</dbReference>
<keyword evidence="10" id="KW-1185">Reference proteome</keyword>
<dbReference type="InterPro" id="IPR003593">
    <property type="entry name" value="AAA+_ATPase"/>
</dbReference>
<name>A0A7Y9EGS2_9ACTN</name>
<keyword evidence="5 6" id="KW-0067">ATP-binding</keyword>
<evidence type="ECO:0000256" key="1">
    <source>
        <dbReference type="ARBA" id="ARBA00007913"/>
    </source>
</evidence>
<comment type="caution">
    <text evidence="9">The sequence shown here is derived from an EMBL/GenBank/DDBJ whole genome shotgun (WGS) entry which is preliminary data.</text>
</comment>
<evidence type="ECO:0000256" key="4">
    <source>
        <dbReference type="ARBA" id="ARBA00022806"/>
    </source>
</evidence>
<dbReference type="InterPro" id="IPR041679">
    <property type="entry name" value="DNA2/NAM7-like_C"/>
</dbReference>
<dbReference type="InterPro" id="IPR014016">
    <property type="entry name" value="UvrD-like_ATP-bd"/>
</dbReference>
<dbReference type="InterPro" id="IPR041677">
    <property type="entry name" value="DNA2/NAM7_AAA_11"/>
</dbReference>
<evidence type="ECO:0000256" key="6">
    <source>
        <dbReference type="PROSITE-ProRule" id="PRU00560"/>
    </source>
</evidence>
<keyword evidence="4 6" id="KW-0347">Helicase</keyword>
<dbReference type="GO" id="GO:0005524">
    <property type="term" value="F:ATP binding"/>
    <property type="evidence" value="ECO:0007669"/>
    <property type="project" value="UniProtKB-UniRule"/>
</dbReference>
<dbReference type="InterPro" id="IPR050534">
    <property type="entry name" value="Coronavir_polyprotein_1ab"/>
</dbReference>
<evidence type="ECO:0000313" key="10">
    <source>
        <dbReference type="Proteomes" id="UP000529783"/>
    </source>
</evidence>
<dbReference type="Pfam" id="PF13086">
    <property type="entry name" value="AAA_11"/>
    <property type="match status" value="2"/>
</dbReference>
<evidence type="ECO:0000256" key="7">
    <source>
        <dbReference type="SAM" id="MobiDB-lite"/>
    </source>
</evidence>
<dbReference type="Pfam" id="PF13087">
    <property type="entry name" value="AAA_12"/>
    <property type="match status" value="1"/>
</dbReference>
<dbReference type="GO" id="GO:0043139">
    <property type="term" value="F:5'-3' DNA helicase activity"/>
    <property type="evidence" value="ECO:0007669"/>
    <property type="project" value="TreeGrafter"/>
</dbReference>
<feature type="region of interest" description="Disordered" evidence="7">
    <location>
        <begin position="1"/>
        <end position="23"/>
    </location>
</feature>
<dbReference type="AlphaFoldDB" id="A0A7Y9EGS2"/>
<evidence type="ECO:0000256" key="5">
    <source>
        <dbReference type="ARBA" id="ARBA00022840"/>
    </source>
</evidence>
<dbReference type="SUPFAM" id="SSF52540">
    <property type="entry name" value="P-loop containing nucleoside triphosphate hydrolases"/>
    <property type="match status" value="1"/>
</dbReference>
<keyword evidence="3 6" id="KW-0378">Hydrolase</keyword>
<dbReference type="GO" id="GO:0016787">
    <property type="term" value="F:hydrolase activity"/>
    <property type="evidence" value="ECO:0007669"/>
    <property type="project" value="UniProtKB-UniRule"/>
</dbReference>
<organism evidence="9 10">
    <name type="scientific">Actinomadura luteofluorescens</name>
    <dbReference type="NCBI Taxonomy" id="46163"/>
    <lineage>
        <taxon>Bacteria</taxon>
        <taxon>Bacillati</taxon>
        <taxon>Actinomycetota</taxon>
        <taxon>Actinomycetes</taxon>
        <taxon>Streptosporangiales</taxon>
        <taxon>Thermomonosporaceae</taxon>
        <taxon>Actinomadura</taxon>
    </lineage>
</organism>
<accession>A0A7Y9EGS2</accession>
<dbReference type="InterPro" id="IPR047187">
    <property type="entry name" value="SF1_C_Upf1"/>
</dbReference>
<evidence type="ECO:0000256" key="2">
    <source>
        <dbReference type="ARBA" id="ARBA00022741"/>
    </source>
</evidence>
<dbReference type="PROSITE" id="PS51198">
    <property type="entry name" value="UVRD_HELICASE_ATP_BIND"/>
    <property type="match status" value="1"/>
</dbReference>
<dbReference type="EMBL" id="JACCBA010000001">
    <property type="protein sequence ID" value="NYD47414.1"/>
    <property type="molecule type" value="Genomic_DNA"/>
</dbReference>
<keyword evidence="2 6" id="KW-0547">Nucleotide-binding</keyword>
<dbReference type="CDD" id="cd18808">
    <property type="entry name" value="SF1_C_Upf1"/>
    <property type="match status" value="1"/>
</dbReference>
<sequence>MSAPGRGNRAPAPRGSSGTVTEPLPGRSDFVWLLWDGAPDALENLDDGWHEVILAKMPTGQVVAGVGGTVRGGVRPDGEQDRERLARAMANRARIAVLSTRKVENEGRRRRLRIGLDVHTYEQADPLEPQSVGVGDRVMDTVGRWDRRLRDRPDEIVRWLTERLLLPPRADAGPEAPRRLVVSIGLSDPSAPTGYRIHGRGVTGDVRTEDGRLVLHRLRRTGDAEGQGPLRLTECRLEFTDVSRASEAHAEMKHQLNRLATGQGFLAMWHEYNRLETRFVRRQVRDVGFGRYTEREPLGDGVYRFRVDASSHLDDQELTLTERARRGLDARETLELEAAQTLPEALAAADEEDASEWALIGDRLGKGVVSGTVVAADVAAGTIDLRLVELGRRRVSGVGRDFTVAPPPQGFLYRSFRGDRRQMQRRKAAFDRILADGTRIPNLLALFEGKTVSADPPRRTTRAVSAAVRDCFRGGEPTPMQERALEVALNTPDIAVIQGPPGTGKTQVITALQTRLAEEGRGYARLRGSILLTSFQHAAVDELVERSRVFGLPANKVDRAGRGTTVQTDRWLQETVDWLTEEIDTDSFGRALGLLRTVTARAAGYLLTPTPPEETARLLKEIEELAGELLPTGLTDRLHGTRRRLETASRPVPFDLDDDRELAVRALRGVRTLAESFADDGPAAAAKALRRVRALNGQDAGHAADLDLLARAASWDVDEPVPFLTELAAARDRLLEALRPATGPQAPVAADPDVEDLLAEIAEELEERVRDSGESGPQLAMLDYLEGLRGDPVAVEWTLRAYTASYAATCQQAASPTVAVAKEETRIEDVVFDTVIIDEAARANPLDLMIPLIHAGRRIILVGDHNQLPHMLEPEVERQVERLDAGVRGRLRESLFQRLFENLRAPGASVDRVVTLNAQFRMHRTLGAFVSRCFYDGILESPRPDEEFAHALPGYEGVHAAWIDVPNGRGAESGKRSKRRRAEARVIADQLERLLPSAPDLTFGVISFYSDQVDEIWRELVARDLARRTDQGYELVRGLQYDAGGRRLDRLHVGSVDAFQGKEFDVVFLSTTRSSPPAGPPPAGAAHDRWVRRRYGHLTLRNRLCVAMSRQKRLLVTVGDAAMFEGPAAPAQVGPLTEFLRLCRSGGEHGTVLSP</sequence>
<gene>
    <name evidence="9" type="ORF">BJY14_003397</name>
</gene>
<protein>
    <recommendedName>
        <fullName evidence="8">UvrD-like helicase ATP-binding domain-containing protein</fullName>
    </recommendedName>
</protein>
<dbReference type="InterPro" id="IPR027417">
    <property type="entry name" value="P-loop_NTPase"/>
</dbReference>
<dbReference type="Gene3D" id="3.40.50.300">
    <property type="entry name" value="P-loop containing nucleotide triphosphate hydrolases"/>
    <property type="match status" value="3"/>
</dbReference>
<evidence type="ECO:0000313" key="9">
    <source>
        <dbReference type="EMBL" id="NYD47414.1"/>
    </source>
</evidence>
<feature type="domain" description="UvrD-like helicase ATP-binding" evidence="8">
    <location>
        <begin position="478"/>
        <end position="923"/>
    </location>
</feature>
<comment type="similarity">
    <text evidence="1">Belongs to the DNA2/NAM7 helicase family.</text>
</comment>
<dbReference type="PANTHER" id="PTHR43788:SF8">
    <property type="entry name" value="DNA-BINDING PROTEIN SMUBP-2"/>
    <property type="match status" value="1"/>
</dbReference>